<dbReference type="InterPro" id="IPR000834">
    <property type="entry name" value="Peptidase_M14"/>
</dbReference>
<dbReference type="RefSeq" id="XP_004988346.1">
    <property type="nucleotide sequence ID" value="XM_004988289.1"/>
</dbReference>
<evidence type="ECO:0000256" key="20">
    <source>
        <dbReference type="ARBA" id="ARBA00047714"/>
    </source>
</evidence>
<comment type="catalytic activity">
    <reaction evidence="20">
        <text>gamma-L-glutamyl-L-glutamyl-[protein] + H2O = L-glutamyl-[protein] + L-glutamate</text>
        <dbReference type="Rhea" id="RHEA:60152"/>
        <dbReference type="Rhea" id="RHEA-COMP:10208"/>
        <dbReference type="Rhea" id="RHEA-COMP:15517"/>
        <dbReference type="ChEBI" id="CHEBI:15377"/>
        <dbReference type="ChEBI" id="CHEBI:29973"/>
        <dbReference type="ChEBI" id="CHEBI:29985"/>
        <dbReference type="ChEBI" id="CHEBI:143622"/>
    </reaction>
    <physiologicalReaction direction="left-to-right" evidence="20">
        <dbReference type="Rhea" id="RHEA:60153"/>
    </physiologicalReaction>
</comment>
<evidence type="ECO:0000313" key="25">
    <source>
        <dbReference type="Proteomes" id="UP000007799"/>
    </source>
</evidence>
<dbReference type="GO" id="GO:0004181">
    <property type="term" value="F:metallocarboxypeptidase activity"/>
    <property type="evidence" value="ECO:0007669"/>
    <property type="project" value="InterPro"/>
</dbReference>
<dbReference type="InParanoid" id="F2UQW6"/>
<comment type="catalytic activity">
    <reaction evidence="15">
        <text>C-terminal L-alpha-aminoacyl-L-glutamyl-L-glutamyl-[tubulin] + H2O = C-terminal L-alpha-aminoacyl-L-glutamyl-[tubulin] + L-glutamate</text>
        <dbReference type="Rhea" id="RHEA:63792"/>
        <dbReference type="Rhea" id="RHEA-COMP:16435"/>
        <dbReference type="Rhea" id="RHEA-COMP:16436"/>
        <dbReference type="ChEBI" id="CHEBI:15377"/>
        <dbReference type="ChEBI" id="CHEBI:29985"/>
        <dbReference type="ChEBI" id="CHEBI:149555"/>
        <dbReference type="ChEBI" id="CHEBI:149556"/>
        <dbReference type="EC" id="3.4.17.24"/>
    </reaction>
    <physiologicalReaction direction="left-to-right" evidence="15">
        <dbReference type="Rhea" id="RHEA:63793"/>
    </physiologicalReaction>
</comment>
<keyword evidence="11" id="KW-0482">Metalloprotease</keyword>
<evidence type="ECO:0000256" key="7">
    <source>
        <dbReference type="ARBA" id="ARBA00022670"/>
    </source>
</evidence>
<comment type="cofactor">
    <cofactor evidence="1">
        <name>Zn(2+)</name>
        <dbReference type="ChEBI" id="CHEBI:29105"/>
    </cofactor>
</comment>
<evidence type="ECO:0000256" key="17">
    <source>
        <dbReference type="ARBA" id="ARBA00026108"/>
    </source>
</evidence>
<evidence type="ECO:0000256" key="21">
    <source>
        <dbReference type="PROSITE-ProRule" id="PRU01379"/>
    </source>
</evidence>
<evidence type="ECO:0000256" key="6">
    <source>
        <dbReference type="ARBA" id="ARBA00022490"/>
    </source>
</evidence>
<dbReference type="OrthoDB" id="10253041at2759"/>
<dbReference type="eggNOG" id="KOG3641">
    <property type="taxonomic scope" value="Eukaryota"/>
</dbReference>
<keyword evidence="7" id="KW-0645">Protease</keyword>
<evidence type="ECO:0000256" key="15">
    <source>
        <dbReference type="ARBA" id="ARBA00024524"/>
    </source>
</evidence>
<evidence type="ECO:0000256" key="9">
    <source>
        <dbReference type="ARBA" id="ARBA00022801"/>
    </source>
</evidence>
<dbReference type="KEGG" id="sre:PTSG_13020"/>
<evidence type="ECO:0000256" key="16">
    <source>
        <dbReference type="ARBA" id="ARBA00024627"/>
    </source>
</evidence>
<evidence type="ECO:0000256" key="4">
    <source>
        <dbReference type="ARBA" id="ARBA00004214"/>
    </source>
</evidence>
<keyword evidence="6" id="KW-0963">Cytoplasm</keyword>
<dbReference type="InterPro" id="IPR050821">
    <property type="entry name" value="Cytosolic_carboxypeptidase"/>
</dbReference>
<dbReference type="Pfam" id="PF18027">
    <property type="entry name" value="Pepdidase_M14_N"/>
    <property type="match status" value="1"/>
</dbReference>
<evidence type="ECO:0000256" key="10">
    <source>
        <dbReference type="ARBA" id="ARBA00022833"/>
    </source>
</evidence>
<gene>
    <name evidence="24" type="ORF">PTSG_13020</name>
</gene>
<evidence type="ECO:0000256" key="22">
    <source>
        <dbReference type="SAM" id="MobiDB-lite"/>
    </source>
</evidence>
<reference evidence="24" key="1">
    <citation type="submission" date="2009-08" db="EMBL/GenBank/DDBJ databases">
        <title>Annotation of Salpingoeca rosetta.</title>
        <authorList>
            <consortium name="The Broad Institute Genome Sequencing Platform"/>
            <person name="Russ C."/>
            <person name="Cuomo C."/>
            <person name="Burger G."/>
            <person name="Gray M.W."/>
            <person name="Holland P.W.H."/>
            <person name="King N."/>
            <person name="Lang F.B.F."/>
            <person name="Roger A.J."/>
            <person name="Ruiz-Trillo I."/>
            <person name="Young S.K."/>
            <person name="Zeng Q."/>
            <person name="Gargeya S."/>
            <person name="Alvarado L."/>
            <person name="Berlin A."/>
            <person name="Chapman S.B."/>
            <person name="Chen Z."/>
            <person name="Freedman E."/>
            <person name="Gellesch M."/>
            <person name="Goldberg J."/>
            <person name="Griggs A."/>
            <person name="Gujja S."/>
            <person name="Heilman E."/>
            <person name="Heiman D."/>
            <person name="Howarth C."/>
            <person name="Mehta T."/>
            <person name="Neiman D."/>
            <person name="Pearson M."/>
            <person name="Roberts A."/>
            <person name="Saif S."/>
            <person name="Shea T."/>
            <person name="Shenoy N."/>
            <person name="Sisk P."/>
            <person name="Stolte C."/>
            <person name="Sykes S."/>
            <person name="White J."/>
            <person name="Yandava C."/>
            <person name="Haas B."/>
            <person name="Nusbaum C."/>
            <person name="Birren B."/>
        </authorList>
    </citation>
    <scope>NUCLEOTIDE SEQUENCE [LARGE SCALE GENOMIC DNA]</scope>
    <source>
        <strain evidence="24">ATCC 50818</strain>
    </source>
</reference>
<feature type="compositionally biased region" description="Basic and acidic residues" evidence="22">
    <location>
        <begin position="23"/>
        <end position="57"/>
    </location>
</feature>
<dbReference type="EC" id="3.4.17.24" evidence="17"/>
<dbReference type="Proteomes" id="UP000007799">
    <property type="component" value="Unassembled WGS sequence"/>
</dbReference>
<organism evidence="25">
    <name type="scientific">Salpingoeca rosetta (strain ATCC 50818 / BSB-021)</name>
    <dbReference type="NCBI Taxonomy" id="946362"/>
    <lineage>
        <taxon>Eukaryota</taxon>
        <taxon>Choanoflagellata</taxon>
        <taxon>Craspedida</taxon>
        <taxon>Salpingoecidae</taxon>
        <taxon>Salpingoeca</taxon>
    </lineage>
</organism>
<feature type="region of interest" description="Disordered" evidence="22">
    <location>
        <begin position="84"/>
        <end position="137"/>
    </location>
</feature>
<comment type="subcellular location">
    <subcellularLocation>
        <location evidence="3">Cytoplasm</location>
        <location evidence="3">Cytoskeleton</location>
        <location evidence="3">Spindle</location>
    </subcellularLocation>
    <subcellularLocation>
        <location evidence="4">Midbody</location>
    </subcellularLocation>
    <subcellularLocation>
        <location evidence="2">Nucleus</location>
    </subcellularLocation>
</comment>
<dbReference type="InterPro" id="IPR040626">
    <property type="entry name" value="Pepdidase_M14_N"/>
</dbReference>
<evidence type="ECO:0000256" key="8">
    <source>
        <dbReference type="ARBA" id="ARBA00022723"/>
    </source>
</evidence>
<keyword evidence="13" id="KW-0539">Nucleus</keyword>
<evidence type="ECO:0000256" key="11">
    <source>
        <dbReference type="ARBA" id="ARBA00023049"/>
    </source>
</evidence>
<dbReference type="SUPFAM" id="SSF53187">
    <property type="entry name" value="Zn-dependent exopeptidases"/>
    <property type="match status" value="1"/>
</dbReference>
<feature type="active site" description="Proton donor/acceptor" evidence="21">
    <location>
        <position position="552"/>
    </location>
</feature>
<evidence type="ECO:0000256" key="3">
    <source>
        <dbReference type="ARBA" id="ARBA00004186"/>
    </source>
</evidence>
<dbReference type="GO" id="GO:0008270">
    <property type="term" value="F:zinc ion binding"/>
    <property type="evidence" value="ECO:0007669"/>
    <property type="project" value="InterPro"/>
</dbReference>
<feature type="region of interest" description="Disordered" evidence="22">
    <location>
        <begin position="1"/>
        <end position="72"/>
    </location>
</feature>
<evidence type="ECO:0000256" key="12">
    <source>
        <dbReference type="ARBA" id="ARBA00023212"/>
    </source>
</evidence>
<keyword evidence="8" id="KW-0479">Metal-binding</keyword>
<name>F2UQW6_SALR5</name>
<evidence type="ECO:0000259" key="23">
    <source>
        <dbReference type="PROSITE" id="PS52035"/>
    </source>
</evidence>
<dbReference type="Gene3D" id="2.60.40.3120">
    <property type="match status" value="1"/>
</dbReference>
<dbReference type="PANTHER" id="PTHR12756:SF12">
    <property type="entry name" value="CYTOSOLIC CARBOXYPEPTIDASE-LIKE PROTEIN 5"/>
    <property type="match status" value="1"/>
</dbReference>
<dbReference type="Gene3D" id="3.40.630.10">
    <property type="entry name" value="Zn peptidases"/>
    <property type="match status" value="1"/>
</dbReference>
<evidence type="ECO:0000256" key="13">
    <source>
        <dbReference type="ARBA" id="ARBA00023242"/>
    </source>
</evidence>
<dbReference type="OMA" id="TIECNYN"/>
<feature type="domain" description="Peptidase M14" evidence="23">
    <location>
        <begin position="282"/>
        <end position="572"/>
    </location>
</feature>
<keyword evidence="12" id="KW-0206">Cytoskeleton</keyword>
<evidence type="ECO:0000313" key="24">
    <source>
        <dbReference type="EMBL" id="EGD80021.1"/>
    </source>
</evidence>
<dbReference type="AlphaFoldDB" id="F2UQW6"/>
<evidence type="ECO:0000256" key="18">
    <source>
        <dbReference type="ARBA" id="ARBA00032753"/>
    </source>
</evidence>
<dbReference type="GO" id="GO:0030496">
    <property type="term" value="C:midbody"/>
    <property type="evidence" value="ECO:0007669"/>
    <property type="project" value="UniProtKB-SubCell"/>
</dbReference>
<evidence type="ECO:0000256" key="14">
    <source>
        <dbReference type="ARBA" id="ARBA00024141"/>
    </source>
</evidence>
<evidence type="ECO:0000256" key="2">
    <source>
        <dbReference type="ARBA" id="ARBA00004123"/>
    </source>
</evidence>
<dbReference type="GO" id="GO:0006508">
    <property type="term" value="P:proteolysis"/>
    <property type="evidence" value="ECO:0007669"/>
    <property type="project" value="UniProtKB-KW"/>
</dbReference>
<dbReference type="GO" id="GO:0005819">
    <property type="term" value="C:spindle"/>
    <property type="evidence" value="ECO:0007669"/>
    <property type="project" value="UniProtKB-SubCell"/>
</dbReference>
<keyword evidence="25" id="KW-1185">Reference proteome</keyword>
<dbReference type="MEROPS" id="M14.025"/>
<sequence>MEQREDKTTTTAADGGGGDVWGDDERTRGLEGAAVKRGEGNHTQEKAKQRKEDDGPRAVKVAMDVPLPGRGQCDVNIFLDRVDADNNSGDASDDEREDDNDHHDNEAGSAGQQKEQQGKPVHASADDHHRESLQQTDRPYIRVWSTFDSGNLQAVQAVEVPTRDNDMTLHLEAEVSPDILARASQRELKTWFYFKVTRLDPSRVHTLRVTLTNMTKQLRLYNQGLTPIVYRQHKGQQSGRWGRYCSSVDAELDDDGDFLLSFTYVVDDTHTRDSIVGFAFCYPFSYTECEHMLASYDKRFNHEASAADAGVYFHREVVCKSRDGRSVHLVTITANDDGLSVDQREPRIPPLFPDRNTKRPRVAPDRPVFFVSARVHPGETPASHVCNGIIDFVLNTEDARACALRSMFVFKIIPMLNPDGVARGHYRGDSHGLNLNRFYNNPCPTTHPSIFASKVLTSFYSQQQAGLAFYIDTHGHATKRGCFLYGNCLESARHIDNVTYAKLAELNSPHFDFGCCNFSEKNMFSKDKRDGLSKEGSGRVSEFRQRLAYQPEVDESEVGEYRIAIQMTILMNAPEKERLCT</sequence>
<dbReference type="CDD" id="cd06236">
    <property type="entry name" value="M14_AGBL5_like"/>
    <property type="match status" value="1"/>
</dbReference>
<evidence type="ECO:0000256" key="19">
    <source>
        <dbReference type="ARBA" id="ARBA00032928"/>
    </source>
</evidence>
<keyword evidence="10" id="KW-0862">Zinc</keyword>
<comment type="similarity">
    <text evidence="5 21">Belongs to the peptidase M14 family.</text>
</comment>
<evidence type="ECO:0000256" key="1">
    <source>
        <dbReference type="ARBA" id="ARBA00001947"/>
    </source>
</evidence>
<evidence type="ECO:0000256" key="5">
    <source>
        <dbReference type="ARBA" id="ARBA00005988"/>
    </source>
</evidence>
<dbReference type="InterPro" id="IPR034286">
    <property type="entry name" value="M14_AGBL5-like"/>
</dbReference>
<dbReference type="Pfam" id="PF00246">
    <property type="entry name" value="Peptidase_M14"/>
    <property type="match status" value="1"/>
</dbReference>
<dbReference type="FunCoup" id="F2UQW6">
    <property type="interactions" value="522"/>
</dbReference>
<dbReference type="EMBL" id="GL832990">
    <property type="protein sequence ID" value="EGD80021.1"/>
    <property type="molecule type" value="Genomic_DNA"/>
</dbReference>
<dbReference type="GO" id="GO:0005634">
    <property type="term" value="C:nucleus"/>
    <property type="evidence" value="ECO:0007669"/>
    <property type="project" value="UniProtKB-SubCell"/>
</dbReference>
<accession>F2UQW6</accession>
<protein>
    <recommendedName>
        <fullName evidence="14">Cytosolic carboxypeptidase-like protein 5</fullName>
        <ecNumber evidence="17">3.4.17.24</ecNumber>
    </recommendedName>
    <alternativeName>
        <fullName evidence="19">ATP/GTP-binding protein-like 5</fullName>
    </alternativeName>
    <alternativeName>
        <fullName evidence="18">Protein deglutamylase CCP5</fullName>
    </alternativeName>
</protein>
<dbReference type="PANTHER" id="PTHR12756">
    <property type="entry name" value="CYTOSOLIC CARBOXYPEPTIDASE"/>
    <property type="match status" value="1"/>
</dbReference>
<comment type="catalytic activity">
    <reaction evidence="16">
        <text>C-terminal L-alpha-aminoacyl-L-glutamyl-[tubulin] + H2O = C-terminal L-alpha-aminoacyl-[tubulin] + L-glutamate</text>
        <dbReference type="Rhea" id="RHEA:63796"/>
        <dbReference type="Rhea" id="RHEA-COMP:16436"/>
        <dbReference type="Rhea" id="RHEA-COMP:16437"/>
        <dbReference type="ChEBI" id="CHEBI:15377"/>
        <dbReference type="ChEBI" id="CHEBI:29985"/>
        <dbReference type="ChEBI" id="CHEBI:90782"/>
        <dbReference type="ChEBI" id="CHEBI:149556"/>
        <dbReference type="EC" id="3.4.17.24"/>
    </reaction>
    <physiologicalReaction direction="left-to-right" evidence="16">
        <dbReference type="Rhea" id="RHEA:63797"/>
    </physiologicalReaction>
</comment>
<dbReference type="GeneID" id="16068874"/>
<keyword evidence="9" id="KW-0378">Hydrolase</keyword>
<dbReference type="PROSITE" id="PS52035">
    <property type="entry name" value="PEPTIDASE_M14"/>
    <property type="match status" value="1"/>
</dbReference>
<proteinExistence type="inferred from homology"/>